<dbReference type="EMBL" id="JAGGJZ010000003">
    <property type="protein sequence ID" value="MBP1889774.1"/>
    <property type="molecule type" value="Genomic_DNA"/>
</dbReference>
<keyword evidence="2" id="KW-1185">Reference proteome</keyword>
<sequence>MNILNIFNITLKELENKLKEKDKYIKQLEDKLKIRNCNDDEIVIDSIDEVMDLFR</sequence>
<reference evidence="1 2" key="1">
    <citation type="submission" date="2021-03" db="EMBL/GenBank/DDBJ databases">
        <title>Genomic Encyclopedia of Type Strains, Phase IV (KMG-IV): sequencing the most valuable type-strain genomes for metagenomic binning, comparative biology and taxonomic classification.</title>
        <authorList>
            <person name="Goeker M."/>
        </authorList>
    </citation>
    <scope>NUCLEOTIDE SEQUENCE [LARGE SCALE GENOMIC DNA]</scope>
    <source>
        <strain evidence="1 2">DSM 3984</strain>
    </source>
</reference>
<accession>A0ABS4F0J7</accession>
<evidence type="ECO:0000313" key="2">
    <source>
        <dbReference type="Proteomes" id="UP000783390"/>
    </source>
</evidence>
<name>A0ABS4F0J7_9CLOT</name>
<evidence type="ECO:0000313" key="1">
    <source>
        <dbReference type="EMBL" id="MBP1889774.1"/>
    </source>
</evidence>
<protein>
    <submittedName>
        <fullName evidence="1">Archaellum biogenesis ATPase FlaH</fullName>
    </submittedName>
</protein>
<dbReference type="RefSeq" id="WP_209796671.1">
    <property type="nucleotide sequence ID" value="NZ_JAGGJZ010000003.1"/>
</dbReference>
<proteinExistence type="predicted"/>
<comment type="caution">
    <text evidence="1">The sequence shown here is derived from an EMBL/GenBank/DDBJ whole genome shotgun (WGS) entry which is preliminary data.</text>
</comment>
<organism evidence="1 2">
    <name type="scientific">Clostridium moniliforme</name>
    <dbReference type="NCBI Taxonomy" id="39489"/>
    <lineage>
        <taxon>Bacteria</taxon>
        <taxon>Bacillati</taxon>
        <taxon>Bacillota</taxon>
        <taxon>Clostridia</taxon>
        <taxon>Eubacteriales</taxon>
        <taxon>Clostridiaceae</taxon>
        <taxon>Clostridium</taxon>
    </lineage>
</organism>
<gene>
    <name evidence="1" type="ORF">J2Z53_001357</name>
</gene>
<dbReference type="Proteomes" id="UP000783390">
    <property type="component" value="Unassembled WGS sequence"/>
</dbReference>